<feature type="compositionally biased region" description="Polar residues" evidence="3">
    <location>
        <begin position="644"/>
        <end position="663"/>
    </location>
</feature>
<dbReference type="InterPro" id="IPR036770">
    <property type="entry name" value="Ankyrin_rpt-contain_sf"/>
</dbReference>
<dbReference type="PROSITE" id="PS50088">
    <property type="entry name" value="ANK_REPEAT"/>
    <property type="match status" value="1"/>
</dbReference>
<dbReference type="InterPro" id="IPR002347">
    <property type="entry name" value="SDR_fam"/>
</dbReference>
<keyword evidence="2" id="KW-0040">ANK repeat</keyword>
<dbReference type="Proteomes" id="UP001521184">
    <property type="component" value="Unassembled WGS sequence"/>
</dbReference>
<dbReference type="EMBL" id="JAKEKT020000075">
    <property type="protein sequence ID" value="KAL1638754.1"/>
    <property type="molecule type" value="Genomic_DNA"/>
</dbReference>
<sequence length="944" mass="103130">MASETYSILRPTLLTSLTEKIKQHALPFITDATDQRYADSFGQQHSDLVDKKRWALAGTALQEWKDNLLPLLQEVMESGRKEIYKGESVADYHIVRLCYMLGCDKGHAHPTIVVACDGKRFKPILKRTVRIIHRIGDSALKGFKLLPARVSDLEFKGDLTGYSAKITALTIDQGTLGPVSLCGRQICVNKTKRLATIGGTIIVDGSYYALTVAHPFQEASYADSSKSRKSELELFTMEWALASDDESDDDVSTCGSEHNSSRTECSQDAGPTESVSPSSSLGRNGFLESNAGPEDVDRCHRIHVRDSDLSTDWATMHLDNHKFFGVNEVSLPPEGDTSECTLVYLEREKSVPAEGEVIITDQDAILKTDCILGPIVVGSEILGEILIVPMKDVLRSVREKHNASEVHLPTKSDSLWLAVYFGNSATAEQLLKAFDSLPLMAPDVPVQDPEFHQLKMDKMTMLHWAAKKGHAVILEMLIKAGGDINSRTRTRKTPLHLASSLSPAEASSPELKQRKLATINLLLKQEDIEVNARDRDDNTPLLVAENSGFSSAKTVLMQHPTSESNEFPENFYYPTPPDSTDSEEADGQSRDIEDTAASNSSIDPVQGWVSEAHDYPMQESNTDSTSRADYVACNEKVRGPRKPSQGTLSSGQINNRSMPDSTNSRGVVISGGARGIGRALARHFLNKGDRVFLLDIDEAELHHTVHSHLAKFHPNTLSSALCDLRDVDDIRKKVTEAANYLGGKIDVLVNNGGIASPQWKDGKTMQDPTTIDEWRAYVDTNLTGPFAVSQAALPYMRSDTAPLTAHDARRSARDATRITGPGPCVVLVGSFRAHQSDPHQEGYAATKAGQLGLMHSMAVSCGALGVRVNLVAPGRIKVAHECSVGDERGTTWAETLEDRDVEQHPANRAGMPEDVAQAVEYLVSAGFVTGQEMIVDGGALMKKN</sequence>
<feature type="repeat" description="ANK" evidence="2">
    <location>
        <begin position="457"/>
        <end position="489"/>
    </location>
</feature>
<evidence type="ECO:0000313" key="5">
    <source>
        <dbReference type="Proteomes" id="UP001521184"/>
    </source>
</evidence>
<organism evidence="4 5">
    <name type="scientific">Diplodia intermedia</name>
    <dbReference type="NCBI Taxonomy" id="856260"/>
    <lineage>
        <taxon>Eukaryota</taxon>
        <taxon>Fungi</taxon>
        <taxon>Dikarya</taxon>
        <taxon>Ascomycota</taxon>
        <taxon>Pezizomycotina</taxon>
        <taxon>Dothideomycetes</taxon>
        <taxon>Dothideomycetes incertae sedis</taxon>
        <taxon>Botryosphaeriales</taxon>
        <taxon>Botryosphaeriaceae</taxon>
        <taxon>Diplodia</taxon>
    </lineage>
</organism>
<dbReference type="PANTHER" id="PTHR42760">
    <property type="entry name" value="SHORT-CHAIN DEHYDROGENASES/REDUCTASES FAMILY MEMBER"/>
    <property type="match status" value="1"/>
</dbReference>
<keyword evidence="5" id="KW-1185">Reference proteome</keyword>
<feature type="region of interest" description="Disordered" evidence="3">
    <location>
        <begin position="556"/>
        <end position="604"/>
    </location>
</feature>
<dbReference type="PRINTS" id="PR00080">
    <property type="entry name" value="SDRFAMILY"/>
</dbReference>
<dbReference type="Gene3D" id="1.25.40.20">
    <property type="entry name" value="Ankyrin repeat-containing domain"/>
    <property type="match status" value="1"/>
</dbReference>
<dbReference type="Pfam" id="PF00106">
    <property type="entry name" value="adh_short"/>
    <property type="match status" value="1"/>
</dbReference>
<reference evidence="4 5" key="1">
    <citation type="journal article" date="2023" name="Plant Dis.">
        <title>First Report of Diplodia intermedia Causing Canker and Dieback Diseases on Apple Trees in Canada.</title>
        <authorList>
            <person name="Ellouze W."/>
            <person name="Ilyukhin E."/>
            <person name="Sulman M."/>
            <person name="Ali S."/>
        </authorList>
    </citation>
    <scope>NUCLEOTIDE SEQUENCE [LARGE SCALE GENOMIC DNA]</scope>
    <source>
        <strain evidence="4 5">M45-28</strain>
    </source>
</reference>
<feature type="region of interest" description="Disordered" evidence="3">
    <location>
        <begin position="246"/>
        <end position="292"/>
    </location>
</feature>
<dbReference type="PANTHER" id="PTHR42760:SF40">
    <property type="entry name" value="3-OXOACYL-[ACYL-CARRIER-PROTEIN] REDUCTASE, CHLOROPLASTIC"/>
    <property type="match status" value="1"/>
</dbReference>
<comment type="caution">
    <text evidence="4">The sequence shown here is derived from an EMBL/GenBank/DDBJ whole genome shotgun (WGS) entry which is preliminary data.</text>
</comment>
<protein>
    <submittedName>
        <fullName evidence="4">Uncharacterized protein</fullName>
    </submittedName>
</protein>
<evidence type="ECO:0000256" key="1">
    <source>
        <dbReference type="ARBA" id="ARBA00006484"/>
    </source>
</evidence>
<dbReference type="SUPFAM" id="SSF51735">
    <property type="entry name" value="NAD(P)-binding Rossmann-fold domains"/>
    <property type="match status" value="1"/>
</dbReference>
<name>A0ABR3TH99_9PEZI</name>
<dbReference type="PRINTS" id="PR00081">
    <property type="entry name" value="GDHRDH"/>
</dbReference>
<comment type="similarity">
    <text evidence="1">Belongs to the short-chain dehydrogenases/reductases (SDR) family.</text>
</comment>
<dbReference type="InterPro" id="IPR036291">
    <property type="entry name" value="NAD(P)-bd_dom_sf"/>
</dbReference>
<evidence type="ECO:0000256" key="2">
    <source>
        <dbReference type="PROSITE-ProRule" id="PRU00023"/>
    </source>
</evidence>
<dbReference type="PROSITE" id="PS50297">
    <property type="entry name" value="ANK_REP_REGION"/>
    <property type="match status" value="1"/>
</dbReference>
<dbReference type="SUPFAM" id="SSF48403">
    <property type="entry name" value="Ankyrin repeat"/>
    <property type="match status" value="1"/>
</dbReference>
<feature type="compositionally biased region" description="Polar residues" evidence="3">
    <location>
        <begin position="556"/>
        <end position="567"/>
    </location>
</feature>
<gene>
    <name evidence="4" type="ORF">SLS58_008678</name>
</gene>
<dbReference type="Gene3D" id="3.40.50.720">
    <property type="entry name" value="NAD(P)-binding Rossmann-like Domain"/>
    <property type="match status" value="1"/>
</dbReference>
<dbReference type="Pfam" id="PF12796">
    <property type="entry name" value="Ank_2"/>
    <property type="match status" value="1"/>
</dbReference>
<dbReference type="CDD" id="cd05233">
    <property type="entry name" value="SDR_c"/>
    <property type="match status" value="1"/>
</dbReference>
<evidence type="ECO:0000256" key="3">
    <source>
        <dbReference type="SAM" id="MobiDB-lite"/>
    </source>
</evidence>
<accession>A0ABR3TH99</accession>
<proteinExistence type="inferred from homology"/>
<dbReference type="SMART" id="SM00248">
    <property type="entry name" value="ANK"/>
    <property type="match status" value="3"/>
</dbReference>
<feature type="region of interest" description="Disordered" evidence="3">
    <location>
        <begin position="634"/>
        <end position="666"/>
    </location>
</feature>
<evidence type="ECO:0000313" key="4">
    <source>
        <dbReference type="EMBL" id="KAL1638754.1"/>
    </source>
</evidence>
<feature type="compositionally biased region" description="Polar residues" evidence="3">
    <location>
        <begin position="273"/>
        <end position="282"/>
    </location>
</feature>
<dbReference type="InterPro" id="IPR002110">
    <property type="entry name" value="Ankyrin_rpt"/>
</dbReference>
<feature type="compositionally biased region" description="Polar residues" evidence="3">
    <location>
        <begin position="253"/>
        <end position="266"/>
    </location>
</feature>